<proteinExistence type="predicted"/>
<sequence length="227" mass="24025" precursor="true">MPRILSSTTPAVALNSAAPRLSRREALVLVSALPWLVPASASGAAAATSLFDGKSLGSWKPVAFGGEGEVSIVNGAIRLDRGNDLTAVVWTGKVPGPNFRVQMEANRVDGSDFFCAVTFPVAGSHCTFVVGGWGGTVVGFSSLDGLDASENETSHTMTFENGRWYQVAVDVTPTHIKGLIDGAVAAEANLARREVDVRIEMVLCRPLGLASWRTVSDIRNITLEERA</sequence>
<protein>
    <recommendedName>
        <fullName evidence="1">3-keto-alpha-glucoside-1,2-lyase/3-keto-2-hydroxy-glucal hydratase domain-containing protein</fullName>
    </recommendedName>
</protein>
<reference evidence="2 3" key="1">
    <citation type="journal article" date="2016" name="Genome Announc.">
        <title>First Complete Genome Sequence of a Subdivision 6 Acidobacterium Strain.</title>
        <authorList>
            <person name="Huang S."/>
            <person name="Vieira S."/>
            <person name="Bunk B."/>
            <person name="Riedel T."/>
            <person name="Sproer C."/>
            <person name="Overmann J."/>
        </authorList>
    </citation>
    <scope>NUCLEOTIDE SEQUENCE [LARGE SCALE GENOMIC DNA]</scope>
    <source>
        <strain evidence="3">DSM 100886 HEG_-6_39</strain>
    </source>
</reference>
<evidence type="ECO:0000313" key="2">
    <source>
        <dbReference type="EMBL" id="AMY09943.1"/>
    </source>
</evidence>
<keyword evidence="3" id="KW-1185">Reference proteome</keyword>
<evidence type="ECO:0000313" key="3">
    <source>
        <dbReference type="Proteomes" id="UP000076079"/>
    </source>
</evidence>
<evidence type="ECO:0000259" key="1">
    <source>
        <dbReference type="Pfam" id="PF06439"/>
    </source>
</evidence>
<dbReference type="Pfam" id="PF06439">
    <property type="entry name" value="3keto-disac_hyd"/>
    <property type="match status" value="1"/>
</dbReference>
<gene>
    <name evidence="2" type="ORF">LuPra_03170</name>
</gene>
<dbReference type="EMBL" id="CP015136">
    <property type="protein sequence ID" value="AMY09943.1"/>
    <property type="molecule type" value="Genomic_DNA"/>
</dbReference>
<dbReference type="Proteomes" id="UP000076079">
    <property type="component" value="Chromosome"/>
</dbReference>
<accession>A0A143PP53</accession>
<dbReference type="OrthoDB" id="282033at2"/>
<organism evidence="2 3">
    <name type="scientific">Luteitalea pratensis</name>
    <dbReference type="NCBI Taxonomy" id="1855912"/>
    <lineage>
        <taxon>Bacteria</taxon>
        <taxon>Pseudomonadati</taxon>
        <taxon>Acidobacteriota</taxon>
        <taxon>Vicinamibacteria</taxon>
        <taxon>Vicinamibacterales</taxon>
        <taxon>Vicinamibacteraceae</taxon>
        <taxon>Luteitalea</taxon>
    </lineage>
</organism>
<name>A0A143PP53_LUTPR</name>
<dbReference type="InterPro" id="IPR010496">
    <property type="entry name" value="AL/BT2_dom"/>
</dbReference>
<dbReference type="AlphaFoldDB" id="A0A143PP53"/>
<feature type="domain" description="3-keto-alpha-glucoside-1,2-lyase/3-keto-2-hydroxy-glucal hydratase" evidence="1">
    <location>
        <begin position="47"/>
        <end position="223"/>
    </location>
</feature>
<dbReference type="Gene3D" id="2.60.120.560">
    <property type="entry name" value="Exo-inulinase, domain 1"/>
    <property type="match status" value="1"/>
</dbReference>
<dbReference type="STRING" id="1855912.LuPra_03170"/>
<reference evidence="3" key="2">
    <citation type="submission" date="2016-04" db="EMBL/GenBank/DDBJ databases">
        <title>First Complete Genome Sequence of a Subdivision 6 Acidobacterium.</title>
        <authorList>
            <person name="Huang S."/>
            <person name="Vieira S."/>
            <person name="Bunk B."/>
            <person name="Riedel T."/>
            <person name="Sproeer C."/>
            <person name="Overmann J."/>
        </authorList>
    </citation>
    <scope>NUCLEOTIDE SEQUENCE [LARGE SCALE GENOMIC DNA]</scope>
    <source>
        <strain evidence="3">DSM 100886 HEG_-6_39</strain>
    </source>
</reference>
<dbReference type="KEGG" id="abac:LuPra_03170"/>
<dbReference type="GO" id="GO:0016787">
    <property type="term" value="F:hydrolase activity"/>
    <property type="evidence" value="ECO:0007669"/>
    <property type="project" value="InterPro"/>
</dbReference>
<dbReference type="RefSeq" id="WP_157899256.1">
    <property type="nucleotide sequence ID" value="NZ_CP015136.1"/>
</dbReference>